<name>A0A2A2KDL4_9BILA</name>
<keyword evidence="3" id="KW-1185">Reference proteome</keyword>
<dbReference type="InterPro" id="IPR003165">
    <property type="entry name" value="Piwi"/>
</dbReference>
<dbReference type="AlphaFoldDB" id="A0A2A2KDL4"/>
<dbReference type="Proteomes" id="UP000218231">
    <property type="component" value="Unassembled WGS sequence"/>
</dbReference>
<evidence type="ECO:0000259" key="1">
    <source>
        <dbReference type="Pfam" id="PF02171"/>
    </source>
</evidence>
<dbReference type="OrthoDB" id="5868801at2759"/>
<reference evidence="2 3" key="1">
    <citation type="journal article" date="2017" name="Curr. Biol.">
        <title>Genome architecture and evolution of a unichromosomal asexual nematode.</title>
        <authorList>
            <person name="Fradin H."/>
            <person name="Zegar C."/>
            <person name="Gutwein M."/>
            <person name="Lucas J."/>
            <person name="Kovtun M."/>
            <person name="Corcoran D."/>
            <person name="Baugh L.R."/>
            <person name="Kiontke K."/>
            <person name="Gunsalus K."/>
            <person name="Fitch D.H."/>
            <person name="Piano F."/>
        </authorList>
    </citation>
    <scope>NUCLEOTIDE SEQUENCE [LARGE SCALE GENOMIC DNA]</scope>
    <source>
        <strain evidence="2">PF1309</strain>
    </source>
</reference>
<dbReference type="STRING" id="2018661.A0A2A2KDL4"/>
<dbReference type="GO" id="GO:0003676">
    <property type="term" value="F:nucleic acid binding"/>
    <property type="evidence" value="ECO:0007669"/>
    <property type="project" value="InterPro"/>
</dbReference>
<protein>
    <recommendedName>
        <fullName evidence="1">Piwi domain-containing protein</fullName>
    </recommendedName>
</protein>
<dbReference type="InterPro" id="IPR036397">
    <property type="entry name" value="RNaseH_sf"/>
</dbReference>
<proteinExistence type="predicted"/>
<dbReference type="Pfam" id="PF02171">
    <property type="entry name" value="Piwi"/>
    <property type="match status" value="1"/>
</dbReference>
<dbReference type="InterPro" id="IPR012337">
    <property type="entry name" value="RNaseH-like_sf"/>
</dbReference>
<evidence type="ECO:0000313" key="2">
    <source>
        <dbReference type="EMBL" id="PAV72064.1"/>
    </source>
</evidence>
<dbReference type="SUPFAM" id="SSF53098">
    <property type="entry name" value="Ribonuclease H-like"/>
    <property type="match status" value="1"/>
</dbReference>
<evidence type="ECO:0000313" key="3">
    <source>
        <dbReference type="Proteomes" id="UP000218231"/>
    </source>
</evidence>
<gene>
    <name evidence="2" type="ORF">WR25_20761</name>
</gene>
<dbReference type="EMBL" id="LIAE01008849">
    <property type="protein sequence ID" value="PAV72064.1"/>
    <property type="molecule type" value="Genomic_DNA"/>
</dbReference>
<organism evidence="2 3">
    <name type="scientific">Diploscapter pachys</name>
    <dbReference type="NCBI Taxonomy" id="2018661"/>
    <lineage>
        <taxon>Eukaryota</taxon>
        <taxon>Metazoa</taxon>
        <taxon>Ecdysozoa</taxon>
        <taxon>Nematoda</taxon>
        <taxon>Chromadorea</taxon>
        <taxon>Rhabditida</taxon>
        <taxon>Rhabditina</taxon>
        <taxon>Rhabditomorpha</taxon>
        <taxon>Rhabditoidea</taxon>
        <taxon>Rhabditidae</taxon>
        <taxon>Diploscapter</taxon>
    </lineage>
</organism>
<dbReference type="Gene3D" id="3.30.420.10">
    <property type="entry name" value="Ribonuclease H-like superfamily/Ribonuclease H"/>
    <property type="match status" value="1"/>
</dbReference>
<accession>A0A2A2KDL4</accession>
<comment type="caution">
    <text evidence="2">The sequence shown here is derived from an EMBL/GenBank/DDBJ whole genome shotgun (WGS) entry which is preliminary data.</text>
</comment>
<sequence length="378" mass="43445">MVPSPKTLQRREDQFEEALREKLRKLEDNEQIDLEWVDQNATEARLNQNQAFEIILKMLSGMHTQASRLKRTRRVVLSEGEEEGQPQAEVARNDENDVAIQVRQVNLRRLRRAHISTSEEEEDELPAAEIARDEIIPVIIKIFFYNSPFSIVIFFFPKLMKNFQVFGFEKDDSLEELTFRDTNREEYMKRERVVIGIAQSAIEDGNREIKEQCTVFGFAANSNPSPQEFVGGVRFFKEDTEKAAAVKAIIAHVIKQYEASHQGQHPSEVVIYWNGQTEGEMSKVLDEVINGRLQQAFAQLPRAPQWTFIMTVERQDNIPIFKTDVRLFAFVLDQVCLFRSAPKTVPRSRTSLLASWLTRSSPALPSSSSSSIPPPLFR</sequence>
<feature type="domain" description="Piwi" evidence="1">
    <location>
        <begin position="190"/>
        <end position="324"/>
    </location>
</feature>